<feature type="transmembrane region" description="Helical" evidence="1">
    <location>
        <begin position="354"/>
        <end position="372"/>
    </location>
</feature>
<dbReference type="PANTHER" id="PTHR36435:SF1">
    <property type="entry name" value="CAAX AMINO TERMINAL PROTEASE FAMILY PROTEIN"/>
    <property type="match status" value="1"/>
</dbReference>
<dbReference type="OrthoDB" id="275779at2157"/>
<evidence type="ECO:0000313" key="3">
    <source>
        <dbReference type="EMBL" id="MXV63479.1"/>
    </source>
</evidence>
<feature type="transmembrane region" description="Helical" evidence="1">
    <location>
        <begin position="20"/>
        <end position="42"/>
    </location>
</feature>
<keyword evidence="1" id="KW-0812">Transmembrane</keyword>
<dbReference type="RefSeq" id="WP_160066297.1">
    <property type="nucleotide sequence ID" value="NZ_WUYX01000053.1"/>
</dbReference>
<dbReference type="Pfam" id="PF02517">
    <property type="entry name" value="Rce1-like"/>
    <property type="match status" value="1"/>
</dbReference>
<feature type="transmembrane region" description="Helical" evidence="1">
    <location>
        <begin position="269"/>
        <end position="289"/>
    </location>
</feature>
<keyword evidence="3" id="KW-0482">Metalloprotease</keyword>
<evidence type="ECO:0000256" key="1">
    <source>
        <dbReference type="SAM" id="Phobius"/>
    </source>
</evidence>
<dbReference type="InterPro" id="IPR052710">
    <property type="entry name" value="CAAX_protease"/>
</dbReference>
<feature type="transmembrane region" description="Helical" evidence="1">
    <location>
        <begin position="301"/>
        <end position="323"/>
    </location>
</feature>
<feature type="transmembrane region" description="Helical" evidence="1">
    <location>
        <begin position="188"/>
        <end position="208"/>
    </location>
</feature>
<feature type="transmembrane region" description="Helical" evidence="1">
    <location>
        <begin position="228"/>
        <end position="249"/>
    </location>
</feature>
<dbReference type="GO" id="GO:0080120">
    <property type="term" value="P:CAAX-box protein maturation"/>
    <property type="evidence" value="ECO:0007669"/>
    <property type="project" value="UniProtKB-ARBA"/>
</dbReference>
<evidence type="ECO:0000313" key="4">
    <source>
        <dbReference type="Proteomes" id="UP000434101"/>
    </source>
</evidence>
<comment type="caution">
    <text evidence="3">The sequence shown here is derived from an EMBL/GenBank/DDBJ whole genome shotgun (WGS) entry which is preliminary data.</text>
</comment>
<feature type="transmembrane region" description="Helical" evidence="1">
    <location>
        <begin position="77"/>
        <end position="96"/>
    </location>
</feature>
<accession>A0A6B0VSJ8</accession>
<dbReference type="EMBL" id="WUYX01000053">
    <property type="protein sequence ID" value="MXV63479.1"/>
    <property type="molecule type" value="Genomic_DNA"/>
</dbReference>
<sequence length="373" mass="38829">MSDTARAADGRDDGDSFSSAAVPTVGTVLSAVTVAALLVPVRHGADDPGLWIGAAAALVATGVFLGRRHDVLERRLAGPVAAGASFLVVVLSGYAITQGVLGSVVVPGLEWSVSLLFVAFFVASGGVGVGIADYAGVSGRGLKHRLARSTEMLLLAGIGLFAISVASLFVALPVFLVAGEPTDFQWTIIEYVSFAVGLGAVTAGYLALRDHDVSFIDLERPTLRTVGWIVGGLILILAANLGVSALMTVFGIEGSEHTTTQQAAENPDLLLVIIPAMVLFVGPFEELLYRNVIQKTLYGTFSRYGAVVVASVVFTAVHISAYATAGADQILASLSLLFVLSLILGTIYERTDNLLVPALVHGCYNAAIFLTLL</sequence>
<dbReference type="Proteomes" id="UP000434101">
    <property type="component" value="Unassembled WGS sequence"/>
</dbReference>
<dbReference type="GO" id="GO:0004175">
    <property type="term" value="F:endopeptidase activity"/>
    <property type="evidence" value="ECO:0007669"/>
    <property type="project" value="UniProtKB-ARBA"/>
</dbReference>
<keyword evidence="4" id="KW-1185">Reference proteome</keyword>
<feature type="transmembrane region" description="Helical" evidence="1">
    <location>
        <begin position="153"/>
        <end position="176"/>
    </location>
</feature>
<dbReference type="GO" id="GO:0008237">
    <property type="term" value="F:metallopeptidase activity"/>
    <property type="evidence" value="ECO:0007669"/>
    <property type="project" value="UniProtKB-KW"/>
</dbReference>
<evidence type="ECO:0000259" key="2">
    <source>
        <dbReference type="Pfam" id="PF02517"/>
    </source>
</evidence>
<feature type="transmembrane region" description="Helical" evidence="1">
    <location>
        <begin position="111"/>
        <end position="132"/>
    </location>
</feature>
<dbReference type="PANTHER" id="PTHR36435">
    <property type="entry name" value="SLR1288 PROTEIN"/>
    <property type="match status" value="1"/>
</dbReference>
<keyword evidence="1" id="KW-1133">Transmembrane helix</keyword>
<reference evidence="3 4" key="1">
    <citation type="submission" date="2020-01" db="EMBL/GenBank/DDBJ databases">
        <title>Natronorubrum sp. JWXQ-INN 674 isolated from Inner Mongolia Autonomous Region of China.</title>
        <authorList>
            <person name="Xue Q."/>
        </authorList>
    </citation>
    <scope>NUCLEOTIDE SEQUENCE [LARGE SCALE GENOMIC DNA]</scope>
    <source>
        <strain evidence="3 4">JWXQ-INN-674</strain>
    </source>
</reference>
<feature type="transmembrane region" description="Helical" evidence="1">
    <location>
        <begin position="329"/>
        <end position="347"/>
    </location>
</feature>
<dbReference type="InterPro" id="IPR003675">
    <property type="entry name" value="Rce1/LyrA-like_dom"/>
</dbReference>
<proteinExistence type="predicted"/>
<name>A0A6B0VSJ8_9EURY</name>
<feature type="transmembrane region" description="Helical" evidence="1">
    <location>
        <begin position="48"/>
        <end position="65"/>
    </location>
</feature>
<feature type="domain" description="CAAX prenyl protease 2/Lysostaphin resistance protein A-like" evidence="2">
    <location>
        <begin position="270"/>
        <end position="366"/>
    </location>
</feature>
<organism evidence="3 4">
    <name type="scientific">Natronorubrum halalkaliphilum</name>
    <dbReference type="NCBI Taxonomy" id="2691917"/>
    <lineage>
        <taxon>Archaea</taxon>
        <taxon>Methanobacteriati</taxon>
        <taxon>Methanobacteriota</taxon>
        <taxon>Stenosarchaea group</taxon>
        <taxon>Halobacteria</taxon>
        <taxon>Halobacteriales</taxon>
        <taxon>Natrialbaceae</taxon>
        <taxon>Natronorubrum</taxon>
    </lineage>
</organism>
<gene>
    <name evidence="3" type="ORF">GS429_15730</name>
</gene>
<protein>
    <submittedName>
        <fullName evidence="3">CPBP family intramembrane metalloprotease</fullName>
    </submittedName>
</protein>
<keyword evidence="3" id="KW-0378">Hydrolase</keyword>
<keyword evidence="3" id="KW-0645">Protease</keyword>
<dbReference type="AlphaFoldDB" id="A0A6B0VSJ8"/>
<dbReference type="GO" id="GO:0006508">
    <property type="term" value="P:proteolysis"/>
    <property type="evidence" value="ECO:0007669"/>
    <property type="project" value="UniProtKB-KW"/>
</dbReference>
<keyword evidence="1" id="KW-0472">Membrane</keyword>